<proteinExistence type="inferred from homology"/>
<dbReference type="PANTHER" id="PTHR31937">
    <property type="entry name" value="TRANSMEMBRANE PROTEIN 163"/>
    <property type="match status" value="1"/>
</dbReference>
<dbReference type="Gene3D" id="1.20.1510.10">
    <property type="entry name" value="Cation efflux protein transmembrane domain"/>
    <property type="match status" value="1"/>
</dbReference>
<dbReference type="GO" id="GO:0008270">
    <property type="term" value="F:zinc ion binding"/>
    <property type="evidence" value="ECO:0007669"/>
    <property type="project" value="TreeGrafter"/>
</dbReference>
<dbReference type="InterPro" id="IPR026765">
    <property type="entry name" value="Tmem163"/>
</dbReference>
<keyword evidence="7 11" id="KW-1133">Transmembrane helix</keyword>
<keyword evidence="4 11" id="KW-0812">Transmembrane</keyword>
<comment type="subcellular location">
    <subcellularLocation>
        <location evidence="2">Cytoplasmic vesicle</location>
        <location evidence="2">Secretory vesicle</location>
        <location evidence="2">Synaptic vesicle membrane</location>
        <topology evidence="2">Multi-pass membrane protein</topology>
    </subcellularLocation>
    <subcellularLocation>
        <location evidence="1">Early endosome membrane</location>
    </subcellularLocation>
</comment>
<evidence type="ECO:0000256" key="5">
    <source>
        <dbReference type="ARBA" id="ARBA00022753"/>
    </source>
</evidence>
<evidence type="ECO:0000256" key="7">
    <source>
        <dbReference type="ARBA" id="ARBA00022989"/>
    </source>
</evidence>
<evidence type="ECO:0000256" key="9">
    <source>
        <dbReference type="ARBA" id="ARBA00023136"/>
    </source>
</evidence>
<keyword evidence="9 11" id="KW-0472">Membrane</keyword>
<evidence type="ECO:0000256" key="3">
    <source>
        <dbReference type="ARBA" id="ARBA00008731"/>
    </source>
</evidence>
<dbReference type="GO" id="GO:0031901">
    <property type="term" value="C:early endosome membrane"/>
    <property type="evidence" value="ECO:0007669"/>
    <property type="project" value="UniProtKB-SubCell"/>
</dbReference>
<evidence type="ECO:0000256" key="4">
    <source>
        <dbReference type="ARBA" id="ARBA00022692"/>
    </source>
</evidence>
<keyword evidence="10" id="KW-0968">Cytoplasmic vesicle</keyword>
<protein>
    <submittedName>
        <fullName evidence="12">Uncharacterized protein</fullName>
    </submittedName>
</protein>
<dbReference type="OMA" id="FRTIVMH"/>
<evidence type="ECO:0000313" key="12">
    <source>
        <dbReference type="EMBL" id="GCB69457.1"/>
    </source>
</evidence>
<evidence type="ECO:0000313" key="13">
    <source>
        <dbReference type="Proteomes" id="UP000288216"/>
    </source>
</evidence>
<accession>A0A401P8I8</accession>
<dbReference type="EMBL" id="BFAA01001710">
    <property type="protein sequence ID" value="GCB69457.1"/>
    <property type="molecule type" value="Genomic_DNA"/>
</dbReference>
<evidence type="ECO:0000256" key="8">
    <source>
        <dbReference type="ARBA" id="ARBA00023018"/>
    </source>
</evidence>
<comment type="caution">
    <text evidence="12">The sequence shown here is derived from an EMBL/GenBank/DDBJ whole genome shotgun (WGS) entry which is preliminary data.</text>
</comment>
<name>A0A401P8I8_SCYTO</name>
<feature type="transmembrane region" description="Helical" evidence="11">
    <location>
        <begin position="137"/>
        <end position="160"/>
    </location>
</feature>
<keyword evidence="5" id="KW-0967">Endosome</keyword>
<feature type="transmembrane region" description="Helical" evidence="11">
    <location>
        <begin position="74"/>
        <end position="93"/>
    </location>
</feature>
<dbReference type="Proteomes" id="UP000288216">
    <property type="component" value="Unassembled WGS sequence"/>
</dbReference>
<evidence type="ECO:0000256" key="10">
    <source>
        <dbReference type="ARBA" id="ARBA00023329"/>
    </source>
</evidence>
<dbReference type="GO" id="GO:0030672">
    <property type="term" value="C:synaptic vesicle membrane"/>
    <property type="evidence" value="ECO:0007669"/>
    <property type="project" value="UniProtKB-SubCell"/>
</dbReference>
<evidence type="ECO:0000256" key="6">
    <source>
        <dbReference type="ARBA" id="ARBA00022833"/>
    </source>
</evidence>
<feature type="transmembrane region" description="Helical" evidence="11">
    <location>
        <begin position="105"/>
        <end position="125"/>
    </location>
</feature>
<feature type="transmembrane region" description="Helical" evidence="11">
    <location>
        <begin position="41"/>
        <end position="62"/>
    </location>
</feature>
<gene>
    <name evidence="12" type="ORF">scyTo_0005478</name>
</gene>
<dbReference type="AlphaFoldDB" id="A0A401P8I8"/>
<dbReference type="InterPro" id="IPR027469">
    <property type="entry name" value="Cation_efflux_TMD_sf"/>
</dbReference>
<reference evidence="12 13" key="1">
    <citation type="journal article" date="2018" name="Nat. Ecol. Evol.">
        <title>Shark genomes provide insights into elasmobranch evolution and the origin of vertebrates.</title>
        <authorList>
            <person name="Hara Y"/>
            <person name="Yamaguchi K"/>
            <person name="Onimaru K"/>
            <person name="Kadota M"/>
            <person name="Koyanagi M"/>
            <person name="Keeley SD"/>
            <person name="Tatsumi K"/>
            <person name="Tanaka K"/>
            <person name="Motone F"/>
            <person name="Kageyama Y"/>
            <person name="Nozu R"/>
            <person name="Adachi N"/>
            <person name="Nishimura O"/>
            <person name="Nakagawa R"/>
            <person name="Tanegashima C"/>
            <person name="Kiyatake I"/>
            <person name="Matsumoto R"/>
            <person name="Murakumo K"/>
            <person name="Nishida K"/>
            <person name="Terakita A"/>
            <person name="Kuratani S"/>
            <person name="Sato K"/>
            <person name="Hyodo S Kuraku.S."/>
        </authorList>
    </citation>
    <scope>NUCLEOTIDE SEQUENCE [LARGE SCALE GENOMIC DNA]</scope>
</reference>
<keyword evidence="13" id="KW-1185">Reference proteome</keyword>
<evidence type="ECO:0000256" key="2">
    <source>
        <dbReference type="ARBA" id="ARBA00004644"/>
    </source>
</evidence>
<comment type="similarity">
    <text evidence="3">Belongs to the TMEM163 family.</text>
</comment>
<keyword evidence="8" id="KW-0770">Synapse</keyword>
<evidence type="ECO:0000256" key="1">
    <source>
        <dbReference type="ARBA" id="ARBA00004146"/>
    </source>
</evidence>
<dbReference type="OrthoDB" id="5980560at2759"/>
<keyword evidence="6" id="KW-0862">Zinc</keyword>
<evidence type="ECO:0000256" key="11">
    <source>
        <dbReference type="SAM" id="Phobius"/>
    </source>
</evidence>
<organism evidence="12 13">
    <name type="scientific">Scyliorhinus torazame</name>
    <name type="common">Cloudy catshark</name>
    <name type="synonym">Catulus torazame</name>
    <dbReference type="NCBI Taxonomy" id="75743"/>
    <lineage>
        <taxon>Eukaryota</taxon>
        <taxon>Metazoa</taxon>
        <taxon>Chordata</taxon>
        <taxon>Craniata</taxon>
        <taxon>Vertebrata</taxon>
        <taxon>Chondrichthyes</taxon>
        <taxon>Elasmobranchii</taxon>
        <taxon>Galeomorphii</taxon>
        <taxon>Galeoidea</taxon>
        <taxon>Carcharhiniformes</taxon>
        <taxon>Scyliorhinidae</taxon>
        <taxon>Scyliorhinus</taxon>
    </lineage>
</organism>
<sequence length="176" mass="19278">MTGGSIGVIQVQEKLNDKRFCSSGTKGDGKWVELRCVQMRACVVLGVIFLVSTLCIYAKAIHDLATRLLPEVDNFLFSVSIISGILCSILSVVKFMLGRVLTSKALITDGFNSLVGGIMAFSILISAEVYNHNPGVWYLDGTIGILIGMIILAYGIKLLIETIPRMKQTHNYESFE</sequence>
<dbReference type="SUPFAM" id="SSF161111">
    <property type="entry name" value="Cation efflux protein transmembrane domain-like"/>
    <property type="match status" value="1"/>
</dbReference>
<dbReference type="PANTHER" id="PTHR31937:SF2">
    <property type="entry name" value="TRANSMEMBRANE PROTEIN 163"/>
    <property type="match status" value="1"/>
</dbReference>